<dbReference type="OrthoDB" id="1494385at2"/>
<organism evidence="1 2">
    <name type="scientific">Neolewinella aurantiaca</name>
    <dbReference type="NCBI Taxonomy" id="2602767"/>
    <lineage>
        <taxon>Bacteria</taxon>
        <taxon>Pseudomonadati</taxon>
        <taxon>Bacteroidota</taxon>
        <taxon>Saprospiria</taxon>
        <taxon>Saprospirales</taxon>
        <taxon>Lewinellaceae</taxon>
        <taxon>Neolewinella</taxon>
    </lineage>
</organism>
<comment type="caution">
    <text evidence="1">The sequence shown here is derived from an EMBL/GenBank/DDBJ whole genome shotgun (WGS) entry which is preliminary data.</text>
</comment>
<evidence type="ECO:0000313" key="2">
    <source>
        <dbReference type="Proteomes" id="UP000321907"/>
    </source>
</evidence>
<protein>
    <recommendedName>
        <fullName evidence="3">Outer membrane protein beta-barrel domain-containing protein</fullName>
    </recommendedName>
</protein>
<name>A0A5C7FAC6_9BACT</name>
<keyword evidence="2" id="KW-1185">Reference proteome</keyword>
<proteinExistence type="predicted"/>
<sequence>MAGLTVAVGTSWEVERLPLNVRPEESTGVMGGEGYELSLLLGYRIDQLTLSLRPGYIRQSTSSFRHFDNDGGVRFKEKVFPDAFLLPVRATLNFGKQRLQPSVGLGGGFLIRVGKMESSLAPVPEQVLPYLEVVVGVEVELKSLKFRPEFTVRNGTGELFSPGKSDINRDFGGQRWAYAALGIVVTN</sequence>
<evidence type="ECO:0000313" key="1">
    <source>
        <dbReference type="EMBL" id="TXF87747.1"/>
    </source>
</evidence>
<gene>
    <name evidence="1" type="ORF">FUA23_17605</name>
</gene>
<dbReference type="AlphaFoldDB" id="A0A5C7FAC6"/>
<accession>A0A5C7FAC6</accession>
<dbReference type="Proteomes" id="UP000321907">
    <property type="component" value="Unassembled WGS sequence"/>
</dbReference>
<dbReference type="RefSeq" id="WP_147932081.1">
    <property type="nucleotide sequence ID" value="NZ_VOXD01000032.1"/>
</dbReference>
<reference evidence="1 2" key="1">
    <citation type="submission" date="2019-08" db="EMBL/GenBank/DDBJ databases">
        <title>Lewinella sp. strain SSH13 Genome sequencing and assembly.</title>
        <authorList>
            <person name="Kim I."/>
        </authorList>
    </citation>
    <scope>NUCLEOTIDE SEQUENCE [LARGE SCALE GENOMIC DNA]</scope>
    <source>
        <strain evidence="1 2">SSH13</strain>
    </source>
</reference>
<dbReference type="EMBL" id="VOXD01000032">
    <property type="protein sequence ID" value="TXF87747.1"/>
    <property type="molecule type" value="Genomic_DNA"/>
</dbReference>
<evidence type="ECO:0008006" key="3">
    <source>
        <dbReference type="Google" id="ProtNLM"/>
    </source>
</evidence>